<name>K2MEE2_TRYCR</name>
<dbReference type="OrthoDB" id="250431at2759"/>
<evidence type="ECO:0000313" key="1">
    <source>
        <dbReference type="EMBL" id="EKF33588.1"/>
    </source>
</evidence>
<sequence>GLNDSLPPSSLYDCFSTVSNSFSNSVRDSAARNATDAMVDVEKYVESLAPPCPWGYTRRSGNKWNAREECVMCPPGSFGDGNGDCRCSAGSVPGENGCKTTEDKYAVPPSWKWVVNPSEVLVASDGPENWKPVLVVSPQNNTKEDEKTVVEIRCTRGLTRFVVEMMMPDNSTTPSLQHFELPPQNSITVASASTISLSPAESAAFGGEQCEFGVWTKSSRCRSSLEVRAGSAFILPSLSKLNVRVYTPSSTAHLPTFPAPGRSLPLCDALPKADPRLRSRRKRLQNNRGQICSSALMEVGGEPVGGSCCL</sequence>
<feature type="non-terminal residue" evidence="1">
    <location>
        <position position="1"/>
    </location>
</feature>
<gene>
    <name evidence="1" type="ORF">MOQ_002541</name>
</gene>
<organism evidence="1 2">
    <name type="scientific">Trypanosoma cruzi marinkellei</name>
    <dbReference type="NCBI Taxonomy" id="85056"/>
    <lineage>
        <taxon>Eukaryota</taxon>
        <taxon>Discoba</taxon>
        <taxon>Euglenozoa</taxon>
        <taxon>Kinetoplastea</taxon>
        <taxon>Metakinetoplastina</taxon>
        <taxon>Trypanosomatida</taxon>
        <taxon>Trypanosomatidae</taxon>
        <taxon>Trypanosoma</taxon>
        <taxon>Schizotrypanum</taxon>
    </lineage>
</organism>
<evidence type="ECO:0000313" key="2">
    <source>
        <dbReference type="Proteomes" id="UP000007350"/>
    </source>
</evidence>
<dbReference type="EMBL" id="AHKC01009120">
    <property type="protein sequence ID" value="EKF33588.1"/>
    <property type="molecule type" value="Genomic_DNA"/>
</dbReference>
<dbReference type="AlphaFoldDB" id="K2MEE2"/>
<protein>
    <submittedName>
        <fullName evidence="1">Uncharacterized protein</fullName>
    </submittedName>
</protein>
<comment type="caution">
    <text evidence="1">The sequence shown here is derived from an EMBL/GenBank/DDBJ whole genome shotgun (WGS) entry which is preliminary data.</text>
</comment>
<accession>K2MEE2</accession>
<reference evidence="1 2" key="1">
    <citation type="journal article" date="2012" name="BMC Genomics">
        <title>Comparative genomic analysis of human infective Trypanosoma cruzi lineages with the bat-restricted subspecies T. cruzi marinkellei.</title>
        <authorList>
            <person name="Franzen O."/>
            <person name="Talavera-Lopez C."/>
            <person name="Ochaya S."/>
            <person name="Butler C.E."/>
            <person name="Messenger L.A."/>
            <person name="Lewis M.D."/>
            <person name="Llewellyn M.S."/>
            <person name="Marinkelle C.J."/>
            <person name="Tyler K.M."/>
            <person name="Miles M.A."/>
            <person name="Andersson B."/>
        </authorList>
    </citation>
    <scope>NUCLEOTIDE SEQUENCE [LARGE SCALE GENOMIC DNA]</scope>
    <source>
        <strain evidence="1 2">B7</strain>
    </source>
</reference>
<dbReference type="Proteomes" id="UP000007350">
    <property type="component" value="Unassembled WGS sequence"/>
</dbReference>
<keyword evidence="2" id="KW-1185">Reference proteome</keyword>
<proteinExistence type="predicted"/>